<dbReference type="InterPro" id="IPR016171">
    <property type="entry name" value="Vanillyl_alc_oxidase_C-sub2"/>
</dbReference>
<keyword evidence="10" id="KW-1185">Reference proteome</keyword>
<protein>
    <recommendedName>
        <fullName evidence="7">D-lactate dehydrogenase (cytochrome)</fullName>
        <ecNumber evidence="7">1.1.2.4</ecNumber>
    </recommendedName>
</protein>
<dbReference type="EMBL" id="CP132508">
    <property type="protein sequence ID" value="WPD18162.1"/>
    <property type="molecule type" value="Genomic_DNA"/>
</dbReference>
<evidence type="ECO:0000259" key="8">
    <source>
        <dbReference type="PROSITE" id="PS51387"/>
    </source>
</evidence>
<dbReference type="Pfam" id="PF02913">
    <property type="entry name" value="FAD-oxidase_C"/>
    <property type="match status" value="1"/>
</dbReference>
<dbReference type="InterPro" id="IPR006094">
    <property type="entry name" value="Oxid_FAD_bind_N"/>
</dbReference>
<dbReference type="Proteomes" id="UP001304683">
    <property type="component" value="Chromosome"/>
</dbReference>
<organism evidence="9 10">
    <name type="scientific">Thermaerobacter composti</name>
    <dbReference type="NCBI Taxonomy" id="554949"/>
    <lineage>
        <taxon>Bacteria</taxon>
        <taxon>Bacillati</taxon>
        <taxon>Bacillota</taxon>
        <taxon>Clostridia</taxon>
        <taxon>Eubacteriales</taxon>
        <taxon>Clostridiales Family XVII. Incertae Sedis</taxon>
        <taxon>Thermaerobacter</taxon>
    </lineage>
</organism>
<dbReference type="InterPro" id="IPR016169">
    <property type="entry name" value="FAD-bd_PCMH_sub2"/>
</dbReference>
<dbReference type="EC" id="1.1.2.4" evidence="7"/>
<dbReference type="InterPro" id="IPR016166">
    <property type="entry name" value="FAD-bd_PCMH"/>
</dbReference>
<dbReference type="RefSeq" id="WP_318750023.1">
    <property type="nucleotide sequence ID" value="NZ_CP132508.1"/>
</dbReference>
<sequence>MPAPSLNRPTPTQLDELRSLLGDPRKVGTGQAVREHHSHDFSYHRPRLPDAVVYPESTDDVRAVLEWAARHRVPVVPFGVGSSLEGHTVPLAGGISLDMTRMDAILEVRPEDFLVRVQPGVTRSRLNQRLAREGLFFPVDPGADATIGGMIANNASGTNAVRYGAMKHQVLGLEVVLAGGRVIRTGSRAVKSSAGYNLTALFVGSEGTLGVVTEAILRIYPLPEFVLAARASFPSVEAAARVAVALIRAGVPVARVELVDAPTIRAVNAYKGTRYPERPTLFLEFAGTEAAVREEVALAQELAALEEGVDFAFETEPAARERLWEARHQAALAIAAAAPGRRMMATDVCVPLSQLPAAVAFARRVAEEHGLEAAILGHVGDGNYHVTFMVDPDDPAEVRRAEAVNERIVRDALARGGTCTGEHGVGMGKVKYLEAEHGAEAVELMRALKAVLDPLGILNPGKVVGTPVPS</sequence>
<dbReference type="InterPro" id="IPR036318">
    <property type="entry name" value="FAD-bd_PCMH-like_sf"/>
</dbReference>
<evidence type="ECO:0000256" key="5">
    <source>
        <dbReference type="ARBA" id="ARBA00022946"/>
    </source>
</evidence>
<evidence type="ECO:0000256" key="7">
    <source>
        <dbReference type="ARBA" id="ARBA00038897"/>
    </source>
</evidence>
<gene>
    <name evidence="9" type="ORF">Q5761_07125</name>
</gene>
<evidence type="ECO:0000256" key="6">
    <source>
        <dbReference type="ARBA" id="ARBA00023002"/>
    </source>
</evidence>
<evidence type="ECO:0000313" key="9">
    <source>
        <dbReference type="EMBL" id="WPD18162.1"/>
    </source>
</evidence>
<proteinExistence type="inferred from homology"/>
<comment type="cofactor">
    <cofactor evidence="1">
        <name>FAD</name>
        <dbReference type="ChEBI" id="CHEBI:57692"/>
    </cofactor>
</comment>
<dbReference type="SUPFAM" id="SSF55103">
    <property type="entry name" value="FAD-linked oxidases, C-terminal domain"/>
    <property type="match status" value="1"/>
</dbReference>
<reference evidence="9 10" key="1">
    <citation type="submission" date="2023-08" db="EMBL/GenBank/DDBJ databases">
        <title>Genome sequence of Thermaerobacter compostii strain Ins1, a spore-forming filamentous bacterium isolated from a deep geothermal reservoir.</title>
        <authorList>
            <person name="Bregnard D."/>
            <person name="Gonzalez D."/>
            <person name="Junier P."/>
        </authorList>
    </citation>
    <scope>NUCLEOTIDE SEQUENCE [LARGE SCALE GENOMIC DNA]</scope>
    <source>
        <strain evidence="9 10">Ins1</strain>
    </source>
</reference>
<keyword evidence="4" id="KW-0274">FAD</keyword>
<keyword evidence="6" id="KW-0560">Oxidoreductase</keyword>
<accession>A0ABZ0QKY3</accession>
<dbReference type="InterPro" id="IPR004113">
    <property type="entry name" value="FAD-bd_oxidored_4_C"/>
</dbReference>
<dbReference type="Gene3D" id="3.30.465.10">
    <property type="match status" value="1"/>
</dbReference>
<dbReference type="PANTHER" id="PTHR11748">
    <property type="entry name" value="D-LACTATE DEHYDROGENASE"/>
    <property type="match status" value="1"/>
</dbReference>
<dbReference type="SUPFAM" id="SSF56176">
    <property type="entry name" value="FAD-binding/transporter-associated domain-like"/>
    <property type="match status" value="1"/>
</dbReference>
<dbReference type="Gene3D" id="3.30.70.2740">
    <property type="match status" value="1"/>
</dbReference>
<feature type="domain" description="FAD-binding PCMH-type" evidence="8">
    <location>
        <begin position="45"/>
        <end position="222"/>
    </location>
</feature>
<dbReference type="Pfam" id="PF01565">
    <property type="entry name" value="FAD_binding_4"/>
    <property type="match status" value="1"/>
</dbReference>
<evidence type="ECO:0000313" key="10">
    <source>
        <dbReference type="Proteomes" id="UP001304683"/>
    </source>
</evidence>
<dbReference type="Gene3D" id="1.10.45.10">
    <property type="entry name" value="Vanillyl-alcohol Oxidase, Chain A, domain 4"/>
    <property type="match status" value="1"/>
</dbReference>
<dbReference type="PANTHER" id="PTHR11748:SF111">
    <property type="entry name" value="D-LACTATE DEHYDROGENASE, MITOCHONDRIAL-RELATED"/>
    <property type="match status" value="1"/>
</dbReference>
<keyword evidence="5" id="KW-0809">Transit peptide</keyword>
<evidence type="ECO:0000256" key="1">
    <source>
        <dbReference type="ARBA" id="ARBA00001974"/>
    </source>
</evidence>
<comment type="similarity">
    <text evidence="2">Belongs to the FAD-binding oxidoreductase/transferase type 4 family.</text>
</comment>
<dbReference type="PROSITE" id="PS51387">
    <property type="entry name" value="FAD_PCMH"/>
    <property type="match status" value="1"/>
</dbReference>
<name>A0ABZ0QKY3_9FIRM</name>
<keyword evidence="3" id="KW-0285">Flavoprotein</keyword>
<dbReference type="InterPro" id="IPR016164">
    <property type="entry name" value="FAD-linked_Oxase-like_C"/>
</dbReference>
<evidence type="ECO:0000256" key="2">
    <source>
        <dbReference type="ARBA" id="ARBA00008000"/>
    </source>
</evidence>
<evidence type="ECO:0000256" key="4">
    <source>
        <dbReference type="ARBA" id="ARBA00022827"/>
    </source>
</evidence>
<evidence type="ECO:0000256" key="3">
    <source>
        <dbReference type="ARBA" id="ARBA00022630"/>
    </source>
</evidence>